<keyword evidence="5" id="KW-0063">Aspartyl esterase</keyword>
<comment type="similarity">
    <text evidence="2">Belongs to the pectinesterase family.</text>
</comment>
<evidence type="ECO:0000313" key="7">
    <source>
        <dbReference type="EMBL" id="KAK7419054.1"/>
    </source>
</evidence>
<comment type="caution">
    <text evidence="7">The sequence shown here is derived from an EMBL/GenBank/DDBJ whole genome shotgun (WGS) entry which is preliminary data.</text>
</comment>
<dbReference type="PANTHER" id="PTHR31321:SF137">
    <property type="entry name" value="PECTIN METHYL ESTERASE (EUROFUNG)"/>
    <property type="match status" value="1"/>
</dbReference>
<keyword evidence="4" id="KW-0378">Hydrolase</keyword>
<reference evidence="7 8" key="1">
    <citation type="journal article" date="2025" name="Microbiol. Resour. Announc.">
        <title>Draft genome sequences for Neonectria magnoliae and Neonectria punicea, canker pathogens of Liriodendron tulipifera and Acer saccharum in West Virginia.</title>
        <authorList>
            <person name="Petronek H.M."/>
            <person name="Kasson M.T."/>
            <person name="Metheny A.M."/>
            <person name="Stauder C.M."/>
            <person name="Lovett B."/>
            <person name="Lynch S.C."/>
            <person name="Garnas J.R."/>
            <person name="Kasson L.R."/>
            <person name="Stajich J.E."/>
        </authorList>
    </citation>
    <scope>NUCLEOTIDE SEQUENCE [LARGE SCALE GENOMIC DNA]</scope>
    <source>
        <strain evidence="7 8">NRRL 64653</strain>
    </source>
</reference>
<dbReference type="Pfam" id="PF01095">
    <property type="entry name" value="Pectinesterase"/>
    <property type="match status" value="1"/>
</dbReference>
<evidence type="ECO:0000256" key="3">
    <source>
        <dbReference type="ARBA" id="ARBA00013229"/>
    </source>
</evidence>
<dbReference type="InterPro" id="IPR012334">
    <property type="entry name" value="Pectin_lyas_fold"/>
</dbReference>
<evidence type="ECO:0000313" key="8">
    <source>
        <dbReference type="Proteomes" id="UP001498476"/>
    </source>
</evidence>
<dbReference type="EC" id="3.1.1.11" evidence="3"/>
<keyword evidence="8" id="KW-1185">Reference proteome</keyword>
<sequence length="342" mass="37604">MVVPAKTYAKCQRTSKHHPLDDCPKNTIYVSKENSAADFNSIQDAILSLPNNTDPYTILIAPGDYTEQLNVTRPGPLTLLGVSNRPWKGETYSNINYKTSRKNHVTVWWASANHDSSGKIVDNAVTSVLTVAPTWESSKSGFGPTGWPVPDGTPFGCEDFRAYNIDFRNNAADQSDGPAHAAGISRANAGFYSCGLYSYQDTLNVSGTNTTFENKYGAYVSNSQILAANSTIAEEIKGTCPLGRPWNELHRSIFMKTYFDASVLPSGYVDWNGGRFNDQTFMATYSDFGPGWDLEAEKENNRTIVLDKRGVSPYDTPAEVFATEDGKLGNTGWIDKSVLPKR</sequence>
<comment type="pathway">
    <text evidence="1">Glycan metabolism; pectin degradation; 2-dehydro-3-deoxy-D-gluconate from pectin: step 1/5.</text>
</comment>
<name>A0ABR1HDC2_9HYPO</name>
<dbReference type="InterPro" id="IPR011050">
    <property type="entry name" value="Pectin_lyase_fold/virulence"/>
</dbReference>
<dbReference type="Proteomes" id="UP001498476">
    <property type="component" value="Unassembled WGS sequence"/>
</dbReference>
<gene>
    <name evidence="7" type="ORF">QQX98_003556</name>
</gene>
<organism evidence="7 8">
    <name type="scientific">Neonectria punicea</name>
    <dbReference type="NCBI Taxonomy" id="979145"/>
    <lineage>
        <taxon>Eukaryota</taxon>
        <taxon>Fungi</taxon>
        <taxon>Dikarya</taxon>
        <taxon>Ascomycota</taxon>
        <taxon>Pezizomycotina</taxon>
        <taxon>Sordariomycetes</taxon>
        <taxon>Hypocreomycetidae</taxon>
        <taxon>Hypocreales</taxon>
        <taxon>Nectriaceae</taxon>
        <taxon>Neonectria</taxon>
    </lineage>
</organism>
<evidence type="ECO:0000256" key="4">
    <source>
        <dbReference type="ARBA" id="ARBA00022801"/>
    </source>
</evidence>
<dbReference type="Gene3D" id="2.160.20.10">
    <property type="entry name" value="Single-stranded right-handed beta-helix, Pectin lyase-like"/>
    <property type="match status" value="2"/>
</dbReference>
<evidence type="ECO:0000256" key="1">
    <source>
        <dbReference type="ARBA" id="ARBA00005184"/>
    </source>
</evidence>
<dbReference type="PANTHER" id="PTHR31321">
    <property type="entry name" value="ACYL-COA THIOESTER HYDROLASE YBHC-RELATED"/>
    <property type="match status" value="1"/>
</dbReference>
<dbReference type="EMBL" id="JAZAVJ010000041">
    <property type="protein sequence ID" value="KAK7419054.1"/>
    <property type="molecule type" value="Genomic_DNA"/>
</dbReference>
<proteinExistence type="inferred from homology"/>
<dbReference type="SUPFAM" id="SSF51126">
    <property type="entry name" value="Pectin lyase-like"/>
    <property type="match status" value="1"/>
</dbReference>
<protein>
    <recommendedName>
        <fullName evidence="3">pectinesterase</fullName>
        <ecNumber evidence="3">3.1.1.11</ecNumber>
    </recommendedName>
</protein>
<feature type="domain" description="Pectinesterase catalytic" evidence="6">
    <location>
        <begin position="213"/>
        <end position="295"/>
    </location>
</feature>
<evidence type="ECO:0000256" key="5">
    <source>
        <dbReference type="ARBA" id="ARBA00023085"/>
    </source>
</evidence>
<evidence type="ECO:0000256" key="2">
    <source>
        <dbReference type="ARBA" id="ARBA00008891"/>
    </source>
</evidence>
<dbReference type="InterPro" id="IPR000070">
    <property type="entry name" value="Pectinesterase_cat"/>
</dbReference>
<evidence type="ECO:0000259" key="6">
    <source>
        <dbReference type="Pfam" id="PF01095"/>
    </source>
</evidence>
<accession>A0ABR1HDC2</accession>